<dbReference type="PANTHER" id="PTHR13100:SF10">
    <property type="entry name" value="CELL GROWTH-REGULATING NUCLEOLAR PROTEIN"/>
    <property type="match status" value="1"/>
</dbReference>
<dbReference type="GO" id="GO:0000122">
    <property type="term" value="P:negative regulation of transcription by RNA polymerase II"/>
    <property type="evidence" value="ECO:0007669"/>
    <property type="project" value="TreeGrafter"/>
</dbReference>
<dbReference type="InterPro" id="IPR039999">
    <property type="entry name" value="LYAR"/>
</dbReference>
<dbReference type="Proteomes" id="UP000285301">
    <property type="component" value="Unassembled WGS sequence"/>
</dbReference>
<feature type="domain" description="Zinc finger C2H2 LYAR-type" evidence="9">
    <location>
        <begin position="31"/>
        <end position="58"/>
    </location>
</feature>
<dbReference type="Gene3D" id="3.30.1490.490">
    <property type="match status" value="1"/>
</dbReference>
<proteinExistence type="predicted"/>
<evidence type="ECO:0000256" key="4">
    <source>
        <dbReference type="ARBA" id="ARBA00022771"/>
    </source>
</evidence>
<name>A0A3S5WGQ7_9ACAR</name>
<dbReference type="EMBL" id="NCKU01003754">
    <property type="protein sequence ID" value="RWS06984.1"/>
    <property type="molecule type" value="Genomic_DNA"/>
</dbReference>
<keyword evidence="4 7" id="KW-0863">Zinc-finger</keyword>
<organism evidence="11 13">
    <name type="scientific">Dinothrombium tinctorium</name>
    <dbReference type="NCBI Taxonomy" id="1965070"/>
    <lineage>
        <taxon>Eukaryota</taxon>
        <taxon>Metazoa</taxon>
        <taxon>Ecdysozoa</taxon>
        <taxon>Arthropoda</taxon>
        <taxon>Chelicerata</taxon>
        <taxon>Arachnida</taxon>
        <taxon>Acari</taxon>
        <taxon>Acariformes</taxon>
        <taxon>Trombidiformes</taxon>
        <taxon>Prostigmata</taxon>
        <taxon>Anystina</taxon>
        <taxon>Parasitengona</taxon>
        <taxon>Trombidioidea</taxon>
        <taxon>Trombidiidae</taxon>
        <taxon>Dinothrombium</taxon>
    </lineage>
</organism>
<gene>
    <name evidence="11" type="ORF">B4U79_09645</name>
    <name evidence="12" type="ORF">B4U79_10918</name>
</gene>
<evidence type="ECO:0000256" key="1">
    <source>
        <dbReference type="ARBA" id="ARBA00004123"/>
    </source>
</evidence>
<reference evidence="11" key="2">
    <citation type="submission" date="2018-11" db="EMBL/GenBank/DDBJ databases">
        <title>Trombidioid mite genomics.</title>
        <authorList>
            <person name="Dong X."/>
        </authorList>
    </citation>
    <scope>NUCLEOTIDE SEQUENCE</scope>
    <source>
        <strain evidence="11">UoL-WK</strain>
    </source>
</reference>
<dbReference type="Pfam" id="PF25879">
    <property type="entry name" value="WHD_LYAR"/>
    <property type="match status" value="1"/>
</dbReference>
<evidence type="ECO:0000256" key="7">
    <source>
        <dbReference type="PROSITE-ProRule" id="PRU01145"/>
    </source>
</evidence>
<feature type="compositionally biased region" description="Basic and acidic residues" evidence="8">
    <location>
        <begin position="153"/>
        <end position="164"/>
    </location>
</feature>
<dbReference type="InterPro" id="IPR036236">
    <property type="entry name" value="Znf_C2H2_sf"/>
</dbReference>
<dbReference type="GO" id="GO:0006364">
    <property type="term" value="P:rRNA processing"/>
    <property type="evidence" value="ECO:0007669"/>
    <property type="project" value="TreeGrafter"/>
</dbReference>
<evidence type="ECO:0000256" key="3">
    <source>
        <dbReference type="ARBA" id="ARBA00022737"/>
    </source>
</evidence>
<evidence type="ECO:0000313" key="11">
    <source>
        <dbReference type="EMBL" id="RWS06984.1"/>
    </source>
</evidence>
<feature type="region of interest" description="Disordered" evidence="8">
    <location>
        <begin position="150"/>
        <end position="218"/>
    </location>
</feature>
<feature type="domain" description="Cell growth-regulating nucleolar protein-like winged helix" evidence="10">
    <location>
        <begin position="225"/>
        <end position="294"/>
    </location>
</feature>
<evidence type="ECO:0000256" key="8">
    <source>
        <dbReference type="SAM" id="MobiDB-lite"/>
    </source>
</evidence>
<dbReference type="SUPFAM" id="SSF57667">
    <property type="entry name" value="beta-beta-alpha zinc fingers"/>
    <property type="match status" value="2"/>
</dbReference>
<evidence type="ECO:0000256" key="6">
    <source>
        <dbReference type="ARBA" id="ARBA00023242"/>
    </source>
</evidence>
<dbReference type="GO" id="GO:0008270">
    <property type="term" value="F:zinc ion binding"/>
    <property type="evidence" value="ECO:0007669"/>
    <property type="project" value="UniProtKB-KW"/>
</dbReference>
<dbReference type="GO" id="GO:0005730">
    <property type="term" value="C:nucleolus"/>
    <property type="evidence" value="ECO:0007669"/>
    <property type="project" value="TreeGrafter"/>
</dbReference>
<sequence length="295" mass="34842">MVFFVCNNCGDSMKKNKVETHIYKCRGITSVSCVDCNKDFDLKSYHSHNQCLQEDEKYGGLNYQRKENEAKGKRKQEMWIQKIQEASQRADVPPHIKKHLRTILNYDNIPRKKPKFVNFIRNSIHGLRNDVIDQLWSIFEAAIRTDSQQSIAKNEENNKRKCEENDQSLNENESKEEKLNKTKKIKKEEGSEEAINGIEKEQIDKSEEKAENEQTDEINEKPSKIKFKFMKWAKSLLREQPDCQMKTKKFLKKVRNCYAEQKGLELTEEAFVQKMHNTIEKSSKFVVNDNYIQYK</sequence>
<dbReference type="PANTHER" id="PTHR13100">
    <property type="entry name" value="CELL GROWTH-REGULATING NUCLEOLAR PROTEIN LYAR"/>
    <property type="match status" value="1"/>
</dbReference>
<keyword evidence="5" id="KW-0862">Zinc</keyword>
<dbReference type="InterPro" id="IPR058719">
    <property type="entry name" value="WHD_LYAR"/>
</dbReference>
<evidence type="ECO:0000259" key="10">
    <source>
        <dbReference type="Pfam" id="PF25879"/>
    </source>
</evidence>
<keyword evidence="6" id="KW-0539">Nucleus</keyword>
<evidence type="ECO:0000259" key="9">
    <source>
        <dbReference type="Pfam" id="PF08790"/>
    </source>
</evidence>
<accession>A0A3S5WGQ7</accession>
<reference evidence="11 13" key="1">
    <citation type="journal article" date="2018" name="Gigascience">
        <title>Genomes of trombidid mites reveal novel predicted allergens and laterally-transferred genes associated with secondary metabolism.</title>
        <authorList>
            <person name="Dong X."/>
            <person name="Chaisiri K."/>
            <person name="Xia D."/>
            <person name="Armstrong S.D."/>
            <person name="Fang Y."/>
            <person name="Donnelly M.J."/>
            <person name="Kadowaki T."/>
            <person name="McGarry J.W."/>
            <person name="Darby A.C."/>
            <person name="Makepeace B.L."/>
        </authorList>
    </citation>
    <scope>NUCLEOTIDE SEQUENCE [LARGE SCALE GENOMIC DNA]</scope>
    <source>
        <strain evidence="11">UoL-WK</strain>
    </source>
</reference>
<dbReference type="OrthoDB" id="21474at2759"/>
<dbReference type="FunFam" id="3.30.1490.490:FF:000001">
    <property type="entry name" value="cell growth-regulating nucleolar protein-like"/>
    <property type="match status" value="1"/>
</dbReference>
<dbReference type="InterPro" id="IPR014898">
    <property type="entry name" value="Znf_C2H2_LYAR"/>
</dbReference>
<dbReference type="EMBL" id="NCKU01000857">
    <property type="protein sequence ID" value="RWS13877.1"/>
    <property type="molecule type" value="Genomic_DNA"/>
</dbReference>
<dbReference type="PROSITE" id="PS51804">
    <property type="entry name" value="ZF_C2HC_LYAR"/>
    <property type="match status" value="2"/>
</dbReference>
<comment type="subcellular location">
    <subcellularLocation>
        <location evidence="1">Nucleus</location>
    </subcellularLocation>
</comment>
<dbReference type="GO" id="GO:0003677">
    <property type="term" value="F:DNA binding"/>
    <property type="evidence" value="ECO:0007669"/>
    <property type="project" value="InterPro"/>
</dbReference>
<keyword evidence="3" id="KW-0677">Repeat</keyword>
<protein>
    <submittedName>
        <fullName evidence="11">Cell growth-regulating nucleolar protein-like protein</fullName>
    </submittedName>
</protein>
<keyword evidence="13" id="KW-1185">Reference proteome</keyword>
<dbReference type="STRING" id="1965070.A0A3S5WGQ7"/>
<evidence type="ECO:0000313" key="12">
    <source>
        <dbReference type="EMBL" id="RWS13877.1"/>
    </source>
</evidence>
<dbReference type="Pfam" id="PF08790">
    <property type="entry name" value="zf-LYAR"/>
    <property type="match status" value="1"/>
</dbReference>
<feature type="compositionally biased region" description="Basic and acidic residues" evidence="8">
    <location>
        <begin position="198"/>
        <end position="218"/>
    </location>
</feature>
<evidence type="ECO:0000313" key="13">
    <source>
        <dbReference type="Proteomes" id="UP000285301"/>
    </source>
</evidence>
<dbReference type="AlphaFoldDB" id="A0A3S5WGQ7"/>
<evidence type="ECO:0000256" key="2">
    <source>
        <dbReference type="ARBA" id="ARBA00022723"/>
    </source>
</evidence>
<evidence type="ECO:0000256" key="5">
    <source>
        <dbReference type="ARBA" id="ARBA00022833"/>
    </source>
</evidence>
<keyword evidence="2" id="KW-0479">Metal-binding</keyword>
<comment type="caution">
    <text evidence="11">The sequence shown here is derived from an EMBL/GenBank/DDBJ whole genome shotgun (WGS) entry which is preliminary data.</text>
</comment>